<organism evidence="3 4">
    <name type="scientific">Psilocybe cyanescens</name>
    <dbReference type="NCBI Taxonomy" id="93625"/>
    <lineage>
        <taxon>Eukaryota</taxon>
        <taxon>Fungi</taxon>
        <taxon>Dikarya</taxon>
        <taxon>Basidiomycota</taxon>
        <taxon>Agaricomycotina</taxon>
        <taxon>Agaricomycetes</taxon>
        <taxon>Agaricomycetidae</taxon>
        <taxon>Agaricales</taxon>
        <taxon>Agaricineae</taxon>
        <taxon>Strophariaceae</taxon>
        <taxon>Psilocybe</taxon>
    </lineage>
</organism>
<name>A0A409XCN3_PSICY</name>
<feature type="chain" id="PRO_5019345573" evidence="2">
    <location>
        <begin position="28"/>
        <end position="153"/>
    </location>
</feature>
<evidence type="ECO:0000256" key="2">
    <source>
        <dbReference type="SAM" id="SignalP"/>
    </source>
</evidence>
<keyword evidence="4" id="KW-1185">Reference proteome</keyword>
<accession>A0A409XCN3</accession>
<dbReference type="AlphaFoldDB" id="A0A409XCN3"/>
<feature type="signal peptide" evidence="2">
    <location>
        <begin position="1"/>
        <end position="27"/>
    </location>
</feature>
<evidence type="ECO:0000313" key="4">
    <source>
        <dbReference type="Proteomes" id="UP000283269"/>
    </source>
</evidence>
<dbReference type="Proteomes" id="UP000283269">
    <property type="component" value="Unassembled WGS sequence"/>
</dbReference>
<comment type="caution">
    <text evidence="3">The sequence shown here is derived from an EMBL/GenBank/DDBJ whole genome shotgun (WGS) entry which is preliminary data.</text>
</comment>
<feature type="compositionally biased region" description="Low complexity" evidence="1">
    <location>
        <begin position="28"/>
        <end position="37"/>
    </location>
</feature>
<keyword evidence="2" id="KW-0732">Signal</keyword>
<dbReference type="EMBL" id="NHYD01002067">
    <property type="protein sequence ID" value="PPQ88506.1"/>
    <property type="molecule type" value="Genomic_DNA"/>
</dbReference>
<proteinExistence type="predicted"/>
<sequence>MAFATRFFSYTLIALLLLQGHLVQVRGDQGPGPDSGDAAGGGGSPGGDAGAYGSSQWNPDHGNGGHHGSGKPPGSWPPQPNTQVLWGQFRSSFTLKAVDITTTEQPDAHQDHIVAISQIVFIPSKHVPSSLLRPMLRSRCIIGYAQCNPNDHP</sequence>
<feature type="region of interest" description="Disordered" evidence="1">
    <location>
        <begin position="28"/>
        <end position="83"/>
    </location>
</feature>
<gene>
    <name evidence="3" type="ORF">CVT25_013177</name>
</gene>
<feature type="compositionally biased region" description="Gly residues" evidence="1">
    <location>
        <begin position="38"/>
        <end position="50"/>
    </location>
</feature>
<feature type="compositionally biased region" description="Low complexity" evidence="1">
    <location>
        <begin position="51"/>
        <end position="61"/>
    </location>
</feature>
<dbReference type="InParanoid" id="A0A409XCN3"/>
<evidence type="ECO:0000256" key="1">
    <source>
        <dbReference type="SAM" id="MobiDB-lite"/>
    </source>
</evidence>
<reference evidence="3 4" key="1">
    <citation type="journal article" date="2018" name="Evol. Lett.">
        <title>Horizontal gene cluster transfer increased hallucinogenic mushroom diversity.</title>
        <authorList>
            <person name="Reynolds H.T."/>
            <person name="Vijayakumar V."/>
            <person name="Gluck-Thaler E."/>
            <person name="Korotkin H.B."/>
            <person name="Matheny P.B."/>
            <person name="Slot J.C."/>
        </authorList>
    </citation>
    <scope>NUCLEOTIDE SEQUENCE [LARGE SCALE GENOMIC DNA]</scope>
    <source>
        <strain evidence="3 4">2631</strain>
    </source>
</reference>
<protein>
    <submittedName>
        <fullName evidence="3">Uncharacterized protein</fullName>
    </submittedName>
</protein>
<evidence type="ECO:0000313" key="3">
    <source>
        <dbReference type="EMBL" id="PPQ88506.1"/>
    </source>
</evidence>